<organism evidence="2 3">
    <name type="scientific">Vibrio spartinae</name>
    <dbReference type="NCBI Taxonomy" id="1918945"/>
    <lineage>
        <taxon>Bacteria</taxon>
        <taxon>Pseudomonadati</taxon>
        <taxon>Pseudomonadota</taxon>
        <taxon>Gammaproteobacteria</taxon>
        <taxon>Vibrionales</taxon>
        <taxon>Vibrionaceae</taxon>
        <taxon>Vibrio</taxon>
    </lineage>
</organism>
<dbReference type="RefSeq" id="WP_182288089.1">
    <property type="nucleotide sequence ID" value="NZ_CP046268.1"/>
</dbReference>
<protein>
    <submittedName>
        <fullName evidence="2">Pilus assembly protein, PilO</fullName>
    </submittedName>
</protein>
<dbReference type="Gene3D" id="3.30.70.60">
    <property type="match status" value="1"/>
</dbReference>
<evidence type="ECO:0000313" key="2">
    <source>
        <dbReference type="EMBL" id="QMV13095.1"/>
    </source>
</evidence>
<name>A0ABX6QV74_9VIBR</name>
<sequence>MFTDSLRRWLLNAAMPQQVGIMAVLFVILTGASYLLFWQSRYQVLLQYPTRLNVLSQQQEMNKQQLYDFRQQQAGWDAIQYKLEQTMARMTKVPDSSAWVKQIEQVAAQQHIRLRHIVWKTPQQRDGHDADVFEIRLSGLFPDILKFMRAIGQQSVGVVLQPIRWKRESPLQRRIEVVATGFLYRLKADHSKGHHTEGHEQHASK</sequence>
<keyword evidence="1" id="KW-0812">Transmembrane</keyword>
<evidence type="ECO:0000313" key="3">
    <source>
        <dbReference type="Proteomes" id="UP000515264"/>
    </source>
</evidence>
<reference evidence="2 3" key="1">
    <citation type="journal article" date="2020" name="J. Nat. Prod.">
        <title>Genomics-Metabolomics Profiling Disclosed Marine Vibrio spartinae 3.6 as a Producer of a New Branched Side Chain Prodigiosin.</title>
        <authorList>
            <person name="Vitale G.A."/>
            <person name="Sciarretta M."/>
            <person name="Palma Esposito F."/>
            <person name="January G.G."/>
            <person name="Giaccio M."/>
            <person name="Bunk B."/>
            <person name="Sproer C."/>
            <person name="Bajerski F."/>
            <person name="Power D."/>
            <person name="Festa C."/>
            <person name="Monti M.C."/>
            <person name="D'Auria M.V."/>
            <person name="de Pascale D."/>
        </authorList>
    </citation>
    <scope>NUCLEOTIDE SEQUENCE [LARGE SCALE GENOMIC DNA]</scope>
    <source>
        <strain evidence="2 3">3.6</strain>
    </source>
</reference>
<dbReference type="InterPro" id="IPR007445">
    <property type="entry name" value="PilO"/>
</dbReference>
<gene>
    <name evidence="2" type="ORF">Vspart_00300</name>
</gene>
<dbReference type="InterPro" id="IPR014717">
    <property type="entry name" value="Transl_elong_EF1B/ribsomal_bS6"/>
</dbReference>
<keyword evidence="3" id="KW-1185">Reference proteome</keyword>
<dbReference type="Proteomes" id="UP000515264">
    <property type="component" value="Chromosome 1"/>
</dbReference>
<evidence type="ECO:0000256" key="1">
    <source>
        <dbReference type="SAM" id="Phobius"/>
    </source>
</evidence>
<feature type="transmembrane region" description="Helical" evidence="1">
    <location>
        <begin position="20"/>
        <end position="38"/>
    </location>
</feature>
<dbReference type="EMBL" id="CP046268">
    <property type="protein sequence ID" value="QMV13095.1"/>
    <property type="molecule type" value="Genomic_DNA"/>
</dbReference>
<proteinExistence type="predicted"/>
<accession>A0ABX6QV74</accession>
<dbReference type="Pfam" id="PF04350">
    <property type="entry name" value="PilO"/>
    <property type="match status" value="1"/>
</dbReference>
<keyword evidence="1" id="KW-0472">Membrane</keyword>
<keyword evidence="1" id="KW-1133">Transmembrane helix</keyword>